<dbReference type="AlphaFoldDB" id="A0A5B7FXJ0"/>
<proteinExistence type="predicted"/>
<reference evidence="2 3" key="1">
    <citation type="submission" date="2019-05" db="EMBL/GenBank/DDBJ databases">
        <title>Another draft genome of Portunus trituberculatus and its Hox gene families provides insights of decapod evolution.</title>
        <authorList>
            <person name="Jeong J.-H."/>
            <person name="Song I."/>
            <person name="Kim S."/>
            <person name="Choi T."/>
            <person name="Kim D."/>
            <person name="Ryu S."/>
            <person name="Kim W."/>
        </authorList>
    </citation>
    <scope>NUCLEOTIDE SEQUENCE [LARGE SCALE GENOMIC DNA]</scope>
    <source>
        <tissue evidence="2">Muscle</tissue>
    </source>
</reference>
<evidence type="ECO:0000256" key="1">
    <source>
        <dbReference type="SAM" id="MobiDB-lite"/>
    </source>
</evidence>
<comment type="caution">
    <text evidence="2">The sequence shown here is derived from an EMBL/GenBank/DDBJ whole genome shotgun (WGS) entry which is preliminary data.</text>
</comment>
<dbReference type="Proteomes" id="UP000324222">
    <property type="component" value="Unassembled WGS sequence"/>
</dbReference>
<name>A0A5B7FXJ0_PORTR</name>
<keyword evidence="3" id="KW-1185">Reference proteome</keyword>
<sequence>MVMPVIVMVVLGDDCTGVWNAGDGRAEVVLLRRTAGTRRRNERRNRACPERKTRPGRLITSRKPGSAAAGRPPATPLQAAVSVSFLRP</sequence>
<feature type="region of interest" description="Disordered" evidence="1">
    <location>
        <begin position="37"/>
        <end position="88"/>
    </location>
</feature>
<accession>A0A5B7FXJ0</accession>
<evidence type="ECO:0000313" key="3">
    <source>
        <dbReference type="Proteomes" id="UP000324222"/>
    </source>
</evidence>
<protein>
    <submittedName>
        <fullName evidence="2">Uncharacterized protein</fullName>
    </submittedName>
</protein>
<organism evidence="2 3">
    <name type="scientific">Portunus trituberculatus</name>
    <name type="common">Swimming crab</name>
    <name type="synonym">Neptunus trituberculatus</name>
    <dbReference type="NCBI Taxonomy" id="210409"/>
    <lineage>
        <taxon>Eukaryota</taxon>
        <taxon>Metazoa</taxon>
        <taxon>Ecdysozoa</taxon>
        <taxon>Arthropoda</taxon>
        <taxon>Crustacea</taxon>
        <taxon>Multicrustacea</taxon>
        <taxon>Malacostraca</taxon>
        <taxon>Eumalacostraca</taxon>
        <taxon>Eucarida</taxon>
        <taxon>Decapoda</taxon>
        <taxon>Pleocyemata</taxon>
        <taxon>Brachyura</taxon>
        <taxon>Eubrachyura</taxon>
        <taxon>Portunoidea</taxon>
        <taxon>Portunidae</taxon>
        <taxon>Portuninae</taxon>
        <taxon>Portunus</taxon>
    </lineage>
</organism>
<evidence type="ECO:0000313" key="2">
    <source>
        <dbReference type="EMBL" id="MPC51312.1"/>
    </source>
</evidence>
<dbReference type="EMBL" id="VSRR010010094">
    <property type="protein sequence ID" value="MPC51312.1"/>
    <property type="molecule type" value="Genomic_DNA"/>
</dbReference>
<feature type="compositionally biased region" description="Basic and acidic residues" evidence="1">
    <location>
        <begin position="44"/>
        <end position="53"/>
    </location>
</feature>
<gene>
    <name evidence="2" type="ORF">E2C01_045158</name>
</gene>